<evidence type="ECO:0000313" key="1">
    <source>
        <dbReference type="EMBL" id="KAK7237321.1"/>
    </source>
</evidence>
<dbReference type="InterPro" id="IPR001580">
    <property type="entry name" value="Calret/calnex"/>
</dbReference>
<dbReference type="PROSITE" id="PS00804">
    <property type="entry name" value="CALRETICULIN_2"/>
    <property type="match status" value="1"/>
</dbReference>
<dbReference type="GO" id="GO:0036503">
    <property type="term" value="P:ERAD pathway"/>
    <property type="evidence" value="ECO:0007669"/>
    <property type="project" value="TreeGrafter"/>
</dbReference>
<dbReference type="InterPro" id="IPR013320">
    <property type="entry name" value="ConA-like_dom_sf"/>
</dbReference>
<reference evidence="1 2" key="1">
    <citation type="submission" date="2024-03" db="EMBL/GenBank/DDBJ databases">
        <title>Aureococcus anophagefferens CCMP1851 and Kratosvirus quantuckense: Draft genome of a second virus-susceptible host strain in the model system.</title>
        <authorList>
            <person name="Chase E."/>
            <person name="Truchon A.R."/>
            <person name="Schepens W."/>
            <person name="Wilhelm S.W."/>
        </authorList>
    </citation>
    <scope>NUCLEOTIDE SEQUENCE [LARGE SCALE GENOMIC DNA]</scope>
    <source>
        <strain evidence="1 2">CCMP1851</strain>
    </source>
</reference>
<dbReference type="PANTHER" id="PTHR11073:SF2">
    <property type="entry name" value="CALRETICULIN"/>
    <property type="match status" value="1"/>
</dbReference>
<dbReference type="SUPFAM" id="SSF63887">
    <property type="entry name" value="P-domain of calnexin/calreticulin"/>
    <property type="match status" value="1"/>
</dbReference>
<evidence type="ECO:0000313" key="2">
    <source>
        <dbReference type="Proteomes" id="UP001363151"/>
    </source>
</evidence>
<name>A0ABR1FS87_AURAN</name>
<proteinExistence type="predicted"/>
<dbReference type="PANTHER" id="PTHR11073">
    <property type="entry name" value="CALRETICULIN AND CALNEXIN"/>
    <property type="match status" value="1"/>
</dbReference>
<dbReference type="EMBL" id="JBBJCI010000252">
    <property type="protein sequence ID" value="KAK7237321.1"/>
    <property type="molecule type" value="Genomic_DNA"/>
</dbReference>
<organism evidence="1 2">
    <name type="scientific">Aureococcus anophagefferens</name>
    <name type="common">Harmful bloom alga</name>
    <dbReference type="NCBI Taxonomy" id="44056"/>
    <lineage>
        <taxon>Eukaryota</taxon>
        <taxon>Sar</taxon>
        <taxon>Stramenopiles</taxon>
        <taxon>Ochrophyta</taxon>
        <taxon>Pelagophyceae</taxon>
        <taxon>Pelagomonadales</taxon>
        <taxon>Pelagomonadaceae</taxon>
        <taxon>Aureococcus</taxon>
    </lineage>
</organism>
<dbReference type="KEGG" id="aaf:AURANDRAFT_59886"/>
<dbReference type="Gene3D" id="2.10.250.10">
    <property type="entry name" value="Calreticulin/calnexin, P domain"/>
    <property type="match status" value="1"/>
</dbReference>
<dbReference type="Pfam" id="PF00262">
    <property type="entry name" value="Calreticulin"/>
    <property type="match status" value="2"/>
</dbReference>
<comment type="caution">
    <text evidence="1">The sequence shown here is derived from an EMBL/GenBank/DDBJ whole genome shotgun (WGS) entry which is preliminary data.</text>
</comment>
<dbReference type="PRINTS" id="PR00626">
    <property type="entry name" value="CALRETICULIN"/>
</dbReference>
<accession>A0ABR1FS87</accession>
<dbReference type="GO" id="GO:0051082">
    <property type="term" value="F:unfolded protein binding"/>
    <property type="evidence" value="ECO:0007669"/>
    <property type="project" value="InterPro"/>
</dbReference>
<protein>
    <submittedName>
        <fullName evidence="1">Calreticulin</fullName>
    </submittedName>
</protein>
<dbReference type="GO" id="GO:0030246">
    <property type="term" value="F:carbohydrate binding"/>
    <property type="evidence" value="ECO:0007669"/>
    <property type="project" value="UniProtKB-KW"/>
</dbReference>
<dbReference type="InterPro" id="IPR009033">
    <property type="entry name" value="Calreticulin/calnexin_P_dom_sf"/>
</dbReference>
<dbReference type="GO" id="GO:0005509">
    <property type="term" value="F:calcium ion binding"/>
    <property type="evidence" value="ECO:0007669"/>
    <property type="project" value="InterPro"/>
</dbReference>
<dbReference type="Gene3D" id="2.60.120.200">
    <property type="match status" value="1"/>
</dbReference>
<keyword evidence="2" id="KW-1185">Reference proteome</keyword>
<gene>
    <name evidence="1" type="primary">CALR</name>
    <name evidence="1" type="ORF">SO694_00096012</name>
</gene>
<dbReference type="GO" id="GO:0006457">
    <property type="term" value="P:protein folding"/>
    <property type="evidence" value="ECO:0007669"/>
    <property type="project" value="InterPro"/>
</dbReference>
<dbReference type="GO" id="GO:0005788">
    <property type="term" value="C:endoplasmic reticulum lumen"/>
    <property type="evidence" value="ECO:0007669"/>
    <property type="project" value="UniProtKB-SubCell"/>
</dbReference>
<dbReference type="InterPro" id="IPR018124">
    <property type="entry name" value="Calret/calnex_CS"/>
</dbReference>
<dbReference type="SUPFAM" id="SSF49899">
    <property type="entry name" value="Concanavalin A-like lectins/glucanases"/>
    <property type="match status" value="1"/>
</dbReference>
<dbReference type="Proteomes" id="UP001363151">
    <property type="component" value="Unassembled WGS sequence"/>
</dbReference>
<sequence>MRVLAASLLATASAKVYFEDNFDAGIGDKWVPSEWKDAESTGKWVHTAGEWYAEGQEAIAKGMQASEDMKFHSISAPLDSEATTVGKPLVIQFTVKHEKKDYAFCGGGYIKLLPGKVDAKAFGGDTPYSIMFGPDLCGYDISRVHLIFEHGGENLLKEEEIKLDYADKDEFTHLYTMVLEADGSYEVFFDQVSKASGKIVDDWAFPDAEVKDPAVSKPEDWVDTKKIPDPAAAKPEGYDDIPAEIPDPDAETPEDWDEDEDGEWEPPMIDNPEFKGEWKAPMIENPDYVGAWVHPMVANADYKPETYAKYSGLSTVGFELWTVNAGSIFDNILVTDDKAYADKAAEATWKKLKDGDEKAAKDAWKKLNEPEEDDEDDAADDEDEEHDEL</sequence>
<dbReference type="GO" id="GO:0005789">
    <property type="term" value="C:endoplasmic reticulum membrane"/>
    <property type="evidence" value="ECO:0007669"/>
    <property type="project" value="TreeGrafter"/>
</dbReference>